<evidence type="ECO:0000313" key="6">
    <source>
        <dbReference type="EMBL" id="GAU19831.1"/>
    </source>
</evidence>
<dbReference type="CDD" id="cd06429">
    <property type="entry name" value="GT8_like_1"/>
    <property type="match status" value="1"/>
</dbReference>
<dbReference type="Pfam" id="PF01501">
    <property type="entry name" value="Glyco_transf_8"/>
    <property type="match status" value="1"/>
</dbReference>
<dbReference type="Gene3D" id="3.90.550.10">
    <property type="entry name" value="Spore Coat Polysaccharide Biosynthesis Protein SpsA, Chain A"/>
    <property type="match status" value="1"/>
</dbReference>
<evidence type="ECO:0000256" key="1">
    <source>
        <dbReference type="ARBA" id="ARBA00004877"/>
    </source>
</evidence>
<comment type="pathway">
    <text evidence="1 5">Glycan metabolism; pectin biosynthesis.</text>
</comment>
<dbReference type="AlphaFoldDB" id="A0A2Z6LTH1"/>
<evidence type="ECO:0000256" key="4">
    <source>
        <dbReference type="ARBA" id="ARBA00022679"/>
    </source>
</evidence>
<protein>
    <recommendedName>
        <fullName evidence="5">Hexosyltransferase</fullName>
        <ecNumber evidence="5">2.4.1.-</ecNumber>
    </recommendedName>
</protein>
<dbReference type="GO" id="GO:0000139">
    <property type="term" value="C:Golgi membrane"/>
    <property type="evidence" value="ECO:0007669"/>
    <property type="project" value="UniProtKB-SubCell"/>
</dbReference>
<dbReference type="PANTHER" id="PTHR32116">
    <property type="entry name" value="GALACTURONOSYLTRANSFERASE 4-RELATED"/>
    <property type="match status" value="1"/>
</dbReference>
<keyword evidence="5" id="KW-1133">Transmembrane helix</keyword>
<keyword evidence="3 5" id="KW-0328">Glycosyltransferase</keyword>
<dbReference type="InterPro" id="IPR029044">
    <property type="entry name" value="Nucleotide-diphossugar_trans"/>
</dbReference>
<dbReference type="GO" id="GO:0047262">
    <property type="term" value="F:polygalacturonate 4-alpha-galacturonosyltransferase activity"/>
    <property type="evidence" value="ECO:0007669"/>
    <property type="project" value="InterPro"/>
</dbReference>
<comment type="subcellular location">
    <subcellularLocation>
        <location evidence="5">Golgi apparatus membrane</location>
        <topology evidence="5">Single-pass type II membrane protein</topology>
    </subcellularLocation>
</comment>
<dbReference type="EC" id="2.4.1.-" evidence="5"/>
<keyword evidence="5" id="KW-0812">Transmembrane</keyword>
<organism evidence="6 7">
    <name type="scientific">Trifolium subterraneum</name>
    <name type="common">Subterranean clover</name>
    <dbReference type="NCBI Taxonomy" id="3900"/>
    <lineage>
        <taxon>Eukaryota</taxon>
        <taxon>Viridiplantae</taxon>
        <taxon>Streptophyta</taxon>
        <taxon>Embryophyta</taxon>
        <taxon>Tracheophyta</taxon>
        <taxon>Spermatophyta</taxon>
        <taxon>Magnoliopsida</taxon>
        <taxon>eudicotyledons</taxon>
        <taxon>Gunneridae</taxon>
        <taxon>Pentapetalae</taxon>
        <taxon>rosids</taxon>
        <taxon>fabids</taxon>
        <taxon>Fabales</taxon>
        <taxon>Fabaceae</taxon>
        <taxon>Papilionoideae</taxon>
        <taxon>50 kb inversion clade</taxon>
        <taxon>NPAAA clade</taxon>
        <taxon>Hologalegina</taxon>
        <taxon>IRL clade</taxon>
        <taxon>Trifolieae</taxon>
        <taxon>Trifolium</taxon>
    </lineage>
</organism>
<evidence type="ECO:0000256" key="2">
    <source>
        <dbReference type="ARBA" id="ARBA00006351"/>
    </source>
</evidence>
<keyword evidence="5" id="KW-0472">Membrane</keyword>
<keyword evidence="5" id="KW-0961">Cell wall biogenesis/degradation</keyword>
<feature type="transmembrane region" description="Helical" evidence="5">
    <location>
        <begin position="30"/>
        <end position="54"/>
    </location>
</feature>
<dbReference type="InterPro" id="IPR029993">
    <property type="entry name" value="GAUT"/>
</dbReference>
<dbReference type="GO" id="GO:0045489">
    <property type="term" value="P:pectin biosynthetic process"/>
    <property type="evidence" value="ECO:0007669"/>
    <property type="project" value="UniProtKB-UniPathway"/>
</dbReference>
<dbReference type="EMBL" id="DF973205">
    <property type="protein sequence ID" value="GAU19831.1"/>
    <property type="molecule type" value="Genomic_DNA"/>
</dbReference>
<evidence type="ECO:0000313" key="7">
    <source>
        <dbReference type="Proteomes" id="UP000242715"/>
    </source>
</evidence>
<name>A0A2Z6LTH1_TRISU</name>
<dbReference type="SUPFAM" id="SSF53448">
    <property type="entry name" value="Nucleotide-diphospho-sugar transferases"/>
    <property type="match status" value="1"/>
</dbReference>
<comment type="similarity">
    <text evidence="2 5">Belongs to the glycosyltransferase 8 family.</text>
</comment>
<dbReference type="OrthoDB" id="411524at2759"/>
<proteinExistence type="inferred from homology"/>
<dbReference type="Proteomes" id="UP000242715">
    <property type="component" value="Unassembled WGS sequence"/>
</dbReference>
<dbReference type="PANTHER" id="PTHR32116:SF27">
    <property type="entry name" value="GALACTURONOSYLTRANSFERASE 13-RELATED"/>
    <property type="match status" value="1"/>
</dbReference>
<dbReference type="UniPathway" id="UPA00845"/>
<keyword evidence="5" id="KW-0333">Golgi apparatus</keyword>
<sequence length="589" mass="67461">MRSITISSTNNGFIDLMKIKVAARHISYRTLFHTILILAFLLPFVFILTALVTLEGSVNKCSSFDCLGRRLGPRLLGRVDDSGRLVRDFYKILNEVKTGEIPADLKLPESFDKLVSDMQTNQYDAKTFAFMLRGMVEVGITNTLYKYRAFARQWGSGLYSLRHTSSFGPTLPGGEYVLSLEDERCLKHVCLRSLSFPIEKFERDIRESKFAELMNKHFAASSIPKGIHCLSLRLTDEYSSNAHARRQLPPPELLPLLSDNSYHHFILSTDNILAAAVVVNSAVLSSLRPEKIVFHVITDKKTYAGMHSWFALNSIAPAVVEIKGIHQFDWLTRENVPVLEAVENQNGIRDYYHGNHIAGANLSDTNPRKFASKLQARSPKYISLLNHLRIYLPELFPNLDKVVFLDDDVVIQRDLSPLWEIDLEGKVNGAVETCRGEDEWVMSKHFRNYFNFSHPLISKHLDPDECAWAYGMNIFDLSAWRRTNIRETYHSWLKENLRSNLTMWKLGTLPPALIAFKGHVHPIDPSWHMLGLGYQSNTNLEHVKKAAVIHYNGQSKPWLPIGFEHLRPFWTKYVNYSNDFVRNCHILES</sequence>
<keyword evidence="4" id="KW-0808">Transferase</keyword>
<dbReference type="InterPro" id="IPR002495">
    <property type="entry name" value="Glyco_trans_8"/>
</dbReference>
<evidence type="ECO:0000256" key="5">
    <source>
        <dbReference type="RuleBase" id="RU362027"/>
    </source>
</evidence>
<gene>
    <name evidence="6" type="ORF">TSUD_170570</name>
</gene>
<dbReference type="GO" id="GO:0071555">
    <property type="term" value="P:cell wall organization"/>
    <property type="evidence" value="ECO:0007669"/>
    <property type="project" value="UniProtKB-KW"/>
</dbReference>
<reference evidence="7" key="1">
    <citation type="journal article" date="2017" name="Front. Plant Sci.">
        <title>Climate Clever Clovers: New Paradigm to Reduce the Environmental Footprint of Ruminants by Breeding Low Methanogenic Forages Utilizing Haplotype Variation.</title>
        <authorList>
            <person name="Kaur P."/>
            <person name="Appels R."/>
            <person name="Bayer P.E."/>
            <person name="Keeble-Gagnere G."/>
            <person name="Wang J."/>
            <person name="Hirakawa H."/>
            <person name="Shirasawa K."/>
            <person name="Vercoe P."/>
            <person name="Stefanova K."/>
            <person name="Durmic Z."/>
            <person name="Nichols P."/>
            <person name="Revell C."/>
            <person name="Isobe S.N."/>
            <person name="Edwards D."/>
            <person name="Erskine W."/>
        </authorList>
    </citation>
    <scope>NUCLEOTIDE SEQUENCE [LARGE SCALE GENOMIC DNA]</scope>
    <source>
        <strain evidence="7">cv. Daliak</strain>
    </source>
</reference>
<keyword evidence="7" id="KW-1185">Reference proteome</keyword>
<evidence type="ECO:0000256" key="3">
    <source>
        <dbReference type="ARBA" id="ARBA00022676"/>
    </source>
</evidence>
<accession>A0A2Z6LTH1</accession>